<feature type="region of interest" description="Disordered" evidence="1">
    <location>
        <begin position="505"/>
        <end position="571"/>
    </location>
</feature>
<dbReference type="Proteomes" id="UP000322873">
    <property type="component" value="Unassembled WGS sequence"/>
</dbReference>
<feature type="compositionally biased region" description="Polar residues" evidence="1">
    <location>
        <begin position="315"/>
        <end position="325"/>
    </location>
</feature>
<feature type="region of interest" description="Disordered" evidence="1">
    <location>
        <begin position="222"/>
        <end position="374"/>
    </location>
</feature>
<feature type="compositionally biased region" description="Polar residues" evidence="1">
    <location>
        <begin position="273"/>
        <end position="285"/>
    </location>
</feature>
<accession>A0A5M9JW79</accession>
<feature type="compositionally biased region" description="Polar residues" evidence="1">
    <location>
        <begin position="19"/>
        <end position="28"/>
    </location>
</feature>
<organism evidence="2 3">
    <name type="scientific">Monilinia fructicola</name>
    <name type="common">Brown rot fungus</name>
    <name type="synonym">Ciboria fructicola</name>
    <dbReference type="NCBI Taxonomy" id="38448"/>
    <lineage>
        <taxon>Eukaryota</taxon>
        <taxon>Fungi</taxon>
        <taxon>Dikarya</taxon>
        <taxon>Ascomycota</taxon>
        <taxon>Pezizomycotina</taxon>
        <taxon>Leotiomycetes</taxon>
        <taxon>Helotiales</taxon>
        <taxon>Sclerotiniaceae</taxon>
        <taxon>Monilinia</taxon>
    </lineage>
</organism>
<feature type="region of interest" description="Disordered" evidence="1">
    <location>
        <begin position="80"/>
        <end position="115"/>
    </location>
</feature>
<gene>
    <name evidence="2" type="ORF">EYC84_002052</name>
</gene>
<feature type="region of interest" description="Disordered" evidence="1">
    <location>
        <begin position="801"/>
        <end position="826"/>
    </location>
</feature>
<proteinExistence type="predicted"/>
<feature type="region of interest" description="Disordered" evidence="1">
    <location>
        <begin position="1"/>
        <end position="28"/>
    </location>
</feature>
<comment type="caution">
    <text evidence="2">The sequence shown here is derived from an EMBL/GenBank/DDBJ whole genome shotgun (WGS) entry which is preliminary data.</text>
</comment>
<feature type="region of interest" description="Disordered" evidence="1">
    <location>
        <begin position="874"/>
        <end position="897"/>
    </location>
</feature>
<feature type="region of interest" description="Disordered" evidence="1">
    <location>
        <begin position="585"/>
        <end position="652"/>
    </location>
</feature>
<reference evidence="2 3" key="1">
    <citation type="submission" date="2019-06" db="EMBL/GenBank/DDBJ databases">
        <title>Genome Sequence of the Brown Rot Fungal Pathogen Monilinia fructicola.</title>
        <authorList>
            <person name="De Miccolis Angelini R.M."/>
            <person name="Landi L."/>
            <person name="Abate D."/>
            <person name="Pollastro S."/>
            <person name="Romanazzi G."/>
            <person name="Faretra F."/>
        </authorList>
    </citation>
    <scope>NUCLEOTIDE SEQUENCE [LARGE SCALE GENOMIC DNA]</scope>
    <source>
        <strain evidence="2 3">Mfrc123</strain>
    </source>
</reference>
<keyword evidence="3" id="KW-1185">Reference proteome</keyword>
<feature type="compositionally biased region" description="Polar residues" evidence="1">
    <location>
        <begin position="159"/>
        <end position="175"/>
    </location>
</feature>
<dbReference type="VEuPathDB" id="FungiDB:MFRU_018g01330"/>
<feature type="compositionally biased region" description="Basic and acidic residues" evidence="1">
    <location>
        <begin position="627"/>
        <end position="639"/>
    </location>
</feature>
<feature type="compositionally biased region" description="Polar residues" evidence="1">
    <location>
        <begin position="342"/>
        <end position="374"/>
    </location>
</feature>
<protein>
    <submittedName>
        <fullName evidence="2">Uncharacterized protein</fullName>
    </submittedName>
</protein>
<feature type="region of interest" description="Disordered" evidence="1">
    <location>
        <begin position="133"/>
        <end position="181"/>
    </location>
</feature>
<feature type="region of interest" description="Disordered" evidence="1">
    <location>
        <begin position="401"/>
        <end position="420"/>
    </location>
</feature>
<sequence length="1323" mass="149896">MSKMELDDTWDPDPLPNGNPRNQWQPRITDQTVRNPERQNHYYNHGQVSHPQKTLANLHLSIYDDGSDEDSSSNEYTDIVHHPQVNQKRPREPAQVGTVRRKRHQSEHPSGIGRSRTINREDAMFDQGSIISQSRNKPVARGGARTTVTADDLHDGYQIKNNAPASRKTGGQSHSRAIDSYQDHKYIVTEDYSEFKEKANRVASSQNNDPAMRRIREEQIYISVPRPTSQGRQESSRIDREPIVTPRTRQRVDYSHTKSLAPRSSYDDGENFHPSTENFMPSVRSQRQRQEPELGSPLWPNHEFPASKSAPSYRVQGTTERSVSGISVPVTPRKQSVRNRPAITNGTQSGTKPQTPGSNAGSSNSTKKSNRPTTAGFTIDLVTPESGVDARGSIPFLPLNWTPRTRGPRTTGPVKVSTPLKFSMKDDPIVGTLQQPEEDLRQRQAAEKIIRKELNAEREALQKDLFGEVFSETEEEKKEREDTKRLEAQRIREEKEKQLAIDAEVKRQKAEVRAQKEREKRETEQREKEKEVAAKKAKRDAERHHQSVREEQAAAERRNAANNPKTSSTFSSGVAAIVDGHSFSVPENSKATGSPIPSAEISLDDEDSLFLPETEKATDTASLGHRLSNDPHARNDSSDRNPTVAKSIEQGRVPSSIAEIFANTITNHNDDNFPEDKDAEREAIRKQRAEERMAIQRKHARSLPDEPIPKPPLKSAQLFGKSPARALFGTKLKPLHGPDDLLTREEPQRTNTITEIPTENLPISKPRLLPLPLPPPLPTRENANLAKPEVRLISQTERNEIEASRERIQAEAKARKDASTKQRADAKKFELEKKRTIEYRKKKEKELRDQARKDGKEFGEFELEAIMEKLMEKREREKKRRNQRRVDERVSSTDHEAVSNINVPNALGIIIPQGPASRASPSLFSSPATASDSNHMDEDDGPETRARKEHEARTAESLNALAQSRAARRAPVSPVERMAPFCSDDSSDESMQKKATENTGDAHSDGRTEEEIALERDLEAAFEEELIIEGNSGSATAQLDPDDYGTQIVAPTPDMTSQVQVSSTQRSSNTLTNQWSQADVSSQITQPAFIKPQKPVSYKMVNVYMVMTQLTLHKYEDEAALKKKFLDIDKANKYAQTIVNEYRAKKYSQKEIVEKWDKEHRYSCQITHDNNKITKVFINVVPMNPKEIDKYDPREVHPRFANQYYIVRFERIAEQLDPESQEVRMIERTAGFADASKLYTVLEMANHAACEYFLKELKPKEEVEGYHNLYQEHITPPARASRDECIKTDSLFCCEMETDGCPWAEFKSLKVEVELCNTEGPIN</sequence>
<feature type="compositionally biased region" description="Polar residues" evidence="1">
    <location>
        <begin position="919"/>
        <end position="933"/>
    </location>
</feature>
<name>A0A5M9JW79_MONFR</name>
<feature type="region of interest" description="Disordered" evidence="1">
    <location>
        <begin position="912"/>
        <end position="1008"/>
    </location>
</feature>
<evidence type="ECO:0000256" key="1">
    <source>
        <dbReference type="SAM" id="MobiDB-lite"/>
    </source>
</evidence>
<feature type="compositionally biased region" description="Basic and acidic residues" evidence="1">
    <location>
        <begin position="990"/>
        <end position="1008"/>
    </location>
</feature>
<evidence type="ECO:0000313" key="2">
    <source>
        <dbReference type="EMBL" id="KAA8572136.1"/>
    </source>
</evidence>
<feature type="compositionally biased region" description="Basic and acidic residues" evidence="1">
    <location>
        <begin position="884"/>
        <end position="897"/>
    </location>
</feature>
<evidence type="ECO:0000313" key="3">
    <source>
        <dbReference type="Proteomes" id="UP000322873"/>
    </source>
</evidence>
<feature type="compositionally biased region" description="Low complexity" evidence="1">
    <location>
        <begin position="402"/>
        <end position="413"/>
    </location>
</feature>
<feature type="compositionally biased region" description="Basic and acidic residues" evidence="1">
    <location>
        <begin position="942"/>
        <end position="954"/>
    </location>
</feature>
<dbReference type="EMBL" id="VICG01000005">
    <property type="protein sequence ID" value="KAA8572136.1"/>
    <property type="molecule type" value="Genomic_DNA"/>
</dbReference>
<feature type="compositionally biased region" description="Basic and acidic residues" evidence="1">
    <location>
        <begin position="505"/>
        <end position="559"/>
    </location>
</feature>